<proteinExistence type="predicted"/>
<reference evidence="2" key="1">
    <citation type="submission" date="2021-12" db="EMBL/GenBank/DDBJ databases">
        <authorList>
            <person name="Martin H S."/>
        </authorList>
    </citation>
    <scope>NUCLEOTIDE SEQUENCE</scope>
</reference>
<evidence type="ECO:0000313" key="3">
    <source>
        <dbReference type="Proteomes" id="UP000838878"/>
    </source>
</evidence>
<feature type="non-terminal residue" evidence="2">
    <location>
        <position position="71"/>
    </location>
</feature>
<name>A0A8J9Y2L5_9NEOP</name>
<evidence type="ECO:0000313" key="2">
    <source>
        <dbReference type="EMBL" id="CAH0715124.1"/>
    </source>
</evidence>
<evidence type="ECO:0000256" key="1">
    <source>
        <dbReference type="SAM" id="MobiDB-lite"/>
    </source>
</evidence>
<protein>
    <submittedName>
        <fullName evidence="2">Uncharacterized protein</fullName>
    </submittedName>
</protein>
<keyword evidence="3" id="KW-1185">Reference proteome</keyword>
<dbReference type="EMBL" id="OV170230">
    <property type="protein sequence ID" value="CAH0715124.1"/>
    <property type="molecule type" value="Genomic_DNA"/>
</dbReference>
<dbReference type="Proteomes" id="UP000838878">
    <property type="component" value="Chromosome 10"/>
</dbReference>
<accession>A0A8J9Y2L5</accession>
<sequence>MSSSNEHFGYLGMHSSKVRGSQQYDNSIENEMFEFNDQREGKDEKRRRCVRRMREASKAAAPEPPLGRAAT</sequence>
<dbReference type="AlphaFoldDB" id="A0A8J9Y2L5"/>
<organism evidence="2 3">
    <name type="scientific">Brenthis ino</name>
    <name type="common">lesser marbled fritillary</name>
    <dbReference type="NCBI Taxonomy" id="405034"/>
    <lineage>
        <taxon>Eukaryota</taxon>
        <taxon>Metazoa</taxon>
        <taxon>Ecdysozoa</taxon>
        <taxon>Arthropoda</taxon>
        <taxon>Hexapoda</taxon>
        <taxon>Insecta</taxon>
        <taxon>Pterygota</taxon>
        <taxon>Neoptera</taxon>
        <taxon>Endopterygota</taxon>
        <taxon>Lepidoptera</taxon>
        <taxon>Glossata</taxon>
        <taxon>Ditrysia</taxon>
        <taxon>Papilionoidea</taxon>
        <taxon>Nymphalidae</taxon>
        <taxon>Heliconiinae</taxon>
        <taxon>Argynnini</taxon>
        <taxon>Brenthis</taxon>
    </lineage>
</organism>
<feature type="compositionally biased region" description="Basic and acidic residues" evidence="1">
    <location>
        <begin position="36"/>
        <end position="57"/>
    </location>
</feature>
<gene>
    <name evidence="2" type="ORF">BINO364_LOCUS2097</name>
</gene>
<feature type="region of interest" description="Disordered" evidence="1">
    <location>
        <begin position="31"/>
        <end position="71"/>
    </location>
</feature>